<reference evidence="2" key="1">
    <citation type="submission" date="2015-12" db="EMBL/GenBank/DDBJ databases">
        <authorList>
            <person name="Shamseldin A."/>
            <person name="Moawad H."/>
            <person name="Abd El-Rahim W.M."/>
            <person name="Sadowsky M.J."/>
        </authorList>
    </citation>
    <scope>NUCLEOTIDE SEQUENCE</scope>
</reference>
<feature type="coiled-coil region" evidence="1">
    <location>
        <begin position="166"/>
        <end position="287"/>
    </location>
</feature>
<keyword evidence="1" id="KW-0175">Coiled coil</keyword>
<organism evidence="2">
    <name type="scientific">uncultured Nitrospirota bacterium</name>
    <dbReference type="NCBI Taxonomy" id="170969"/>
    <lineage>
        <taxon>Bacteria</taxon>
        <taxon>Pseudomonadati</taxon>
        <taxon>Nitrospirota</taxon>
        <taxon>environmental samples</taxon>
    </lineage>
</organism>
<name>A0A142BTX8_9BACT</name>
<protein>
    <submittedName>
        <fullName evidence="2">Magnetosome protein Man5</fullName>
    </submittedName>
</protein>
<sequence>MIFPMVAIRTSNNNGADDNEFEELSRKSNKLTVELEDLIAEFNLLNSTMAIDSSKLKELKSELVKNDMEAKVAYDVILSYKNMKTKLGNPDEIIKELDFLDKRLSILKEDEEKIKADITNIETLTHNENLTIEELKTRLQSHISSILINTSQKESLSEQVHQLQEIAAVFIQAEKLENEQETLNDEYNECISNLDTANRSLSRETDLVKSLNSIVSNYEALCKELEEKTRGVDELTLERAALRSEFEFVSPQVDSLEQQIKDLRMDLEAKQKELDTLAANNVQSKEELKLIDAEIVSKDNEILSVAAQQARHSDLTGVLEKTLNGLRETYMHKLILDNELQAIDSKMAIIAQVVRL</sequence>
<proteinExistence type="predicted"/>
<evidence type="ECO:0000313" key="2">
    <source>
        <dbReference type="EMBL" id="AMP41566.1"/>
    </source>
</evidence>
<accession>A0A142BTX8</accession>
<dbReference type="AlphaFoldDB" id="A0A142BTX8"/>
<evidence type="ECO:0000256" key="1">
    <source>
        <dbReference type="SAM" id="Coils"/>
    </source>
</evidence>
<dbReference type="EMBL" id="KU221505">
    <property type="protein sequence ID" value="AMP41566.1"/>
    <property type="molecule type" value="Genomic_DNA"/>
</dbReference>
<dbReference type="Gene3D" id="1.20.120.330">
    <property type="entry name" value="Nucleotidyltransferases domain 2"/>
    <property type="match status" value="1"/>
</dbReference>